<dbReference type="SUPFAM" id="SSF53067">
    <property type="entry name" value="Actin-like ATPase domain"/>
    <property type="match status" value="1"/>
</dbReference>
<reference evidence="2 3" key="1">
    <citation type="journal article" date="2019" name="Int. J. Syst. Evol. Microbiol.">
        <title>The Global Catalogue of Microorganisms (GCM) 10K type strain sequencing project: providing services to taxonomists for standard genome sequencing and annotation.</title>
        <authorList>
            <consortium name="The Broad Institute Genomics Platform"/>
            <consortium name="The Broad Institute Genome Sequencing Center for Infectious Disease"/>
            <person name="Wu L."/>
            <person name="Ma J."/>
        </authorList>
    </citation>
    <scope>NUCLEOTIDE SEQUENCE [LARGE SCALE GENOMIC DNA]</scope>
    <source>
        <strain evidence="2 3">JCM 15134</strain>
    </source>
</reference>
<protein>
    <recommendedName>
        <fullName evidence="4">Molecular chaperone</fullName>
    </recommendedName>
</protein>
<dbReference type="Proteomes" id="UP001499915">
    <property type="component" value="Unassembled WGS sequence"/>
</dbReference>
<dbReference type="InterPro" id="IPR043129">
    <property type="entry name" value="ATPase_NBD"/>
</dbReference>
<proteinExistence type="predicted"/>
<dbReference type="Gene3D" id="3.30.420.40">
    <property type="match status" value="2"/>
</dbReference>
<evidence type="ECO:0000313" key="2">
    <source>
        <dbReference type="EMBL" id="GAA0685430.1"/>
    </source>
</evidence>
<dbReference type="EMBL" id="BAAAET010000001">
    <property type="protein sequence ID" value="GAA0685430.1"/>
    <property type="molecule type" value="Genomic_DNA"/>
</dbReference>
<sequence>MSMEAIEAKILLKNLLKRIRQVDKDSYELSGSLTDDEMRALQVALASLDGATLPAANHEPALTQPEMPVKPLEPTPELAPQSDLSQAKPVIDITHPEEISTATPSIELDTSTLDLPDPPADRRLCLDFGTAMSKVTLVKDATEARGYEDIEVLELGVPGDQEEVSENMLVSSVFIDGGGLLWFGQMAVQRSALEAQDGVRQRLDNIKRYLSEEGLTNKVLAKFNPTDNDITYGDMVLAYLMFLTWTVNQCLEESGEPRNLLRRFAMPCFEGSKARDSAQILRSMLGEAQILADTFDRSFQEGIPLSSFLQAVTKLREEKRSFGFVMEDITEPLGVAGSIMSWENRVDSLIMIVDVGAGTSDFSLYRMHFDENTGKSTALEVESSVEGITEAGNHLDGLLRGLILKKAGVDSNHAHWVNILGNLELDLRDYKERLFRDEEVVVRLFNDQLVTIQLDEFLSLEQVVKFGDSLKACRDRILSRVHPSFVKGAPHGALGLALTGGGAALPMVKALAEGTVQAHGKELKLVQTQAFPQWLKEEYPDLEADYPRIAVSLGGARKRVIERGGVACVTAGDVSGTPTLEGYYTKG</sequence>
<accession>A0ABN1I3I4</accession>
<evidence type="ECO:0000256" key="1">
    <source>
        <dbReference type="SAM" id="MobiDB-lite"/>
    </source>
</evidence>
<feature type="region of interest" description="Disordered" evidence="1">
    <location>
        <begin position="61"/>
        <end position="86"/>
    </location>
</feature>
<comment type="caution">
    <text evidence="2">The sequence shown here is derived from an EMBL/GenBank/DDBJ whole genome shotgun (WGS) entry which is preliminary data.</text>
</comment>
<keyword evidence="3" id="KW-1185">Reference proteome</keyword>
<evidence type="ECO:0008006" key="4">
    <source>
        <dbReference type="Google" id="ProtNLM"/>
    </source>
</evidence>
<evidence type="ECO:0000313" key="3">
    <source>
        <dbReference type="Proteomes" id="UP001499915"/>
    </source>
</evidence>
<dbReference type="Gene3D" id="3.90.640.10">
    <property type="entry name" value="Actin, Chain A, domain 4"/>
    <property type="match status" value="1"/>
</dbReference>
<organism evidence="2 3">
    <name type="scientific">Marinobacterium maritimum</name>
    <dbReference type="NCBI Taxonomy" id="500162"/>
    <lineage>
        <taxon>Bacteria</taxon>
        <taxon>Pseudomonadati</taxon>
        <taxon>Pseudomonadota</taxon>
        <taxon>Gammaproteobacteria</taxon>
        <taxon>Oceanospirillales</taxon>
        <taxon>Oceanospirillaceae</taxon>
        <taxon>Marinobacterium</taxon>
    </lineage>
</organism>
<gene>
    <name evidence="2" type="ORF">GCM10009104_08780</name>
</gene>
<name>A0ABN1I3I4_9GAMM</name>